<evidence type="ECO:0000313" key="3">
    <source>
        <dbReference type="Proteomes" id="UP000007266"/>
    </source>
</evidence>
<proteinExistence type="predicted"/>
<gene>
    <name evidence="2" type="primary">AUGUSTUS-3.0.2_05783</name>
    <name evidence="2" type="ORF">TcasGA2_TC005783</name>
</gene>
<dbReference type="PANTHER" id="PTHR46917">
    <property type="entry name" value="MORN REPEAT-CONTAINING PROTEIN 2"/>
    <property type="match status" value="1"/>
</dbReference>
<dbReference type="Proteomes" id="UP000007266">
    <property type="component" value="Linkage group 8"/>
</dbReference>
<organism evidence="2 3">
    <name type="scientific">Tribolium castaneum</name>
    <name type="common">Red flour beetle</name>
    <dbReference type="NCBI Taxonomy" id="7070"/>
    <lineage>
        <taxon>Eukaryota</taxon>
        <taxon>Metazoa</taxon>
        <taxon>Ecdysozoa</taxon>
        <taxon>Arthropoda</taxon>
        <taxon>Hexapoda</taxon>
        <taxon>Insecta</taxon>
        <taxon>Pterygota</taxon>
        <taxon>Neoptera</taxon>
        <taxon>Endopterygota</taxon>
        <taxon>Coleoptera</taxon>
        <taxon>Polyphaga</taxon>
        <taxon>Cucujiformia</taxon>
        <taxon>Tenebrionidae</taxon>
        <taxon>Tenebrionidae incertae sedis</taxon>
        <taxon>Tribolium</taxon>
    </lineage>
</organism>
<dbReference type="EMBL" id="KQ971361">
    <property type="protein sequence ID" value="EFA08162.1"/>
    <property type="molecule type" value="Genomic_DNA"/>
</dbReference>
<dbReference type="SUPFAM" id="SSF82185">
    <property type="entry name" value="Histone H3 K4-specific methyltransferase SET7/9 N-terminal domain"/>
    <property type="match status" value="1"/>
</dbReference>
<feature type="compositionally biased region" description="Acidic residues" evidence="1">
    <location>
        <begin position="158"/>
        <end position="171"/>
    </location>
</feature>
<dbReference type="PhylomeDB" id="D6WWA2"/>
<dbReference type="HOGENOM" id="CLU_984589_0_0_1"/>
<feature type="region of interest" description="Disordered" evidence="1">
    <location>
        <begin position="152"/>
        <end position="171"/>
    </location>
</feature>
<reference evidence="2 3" key="2">
    <citation type="journal article" date="2010" name="Nucleic Acids Res.">
        <title>BeetleBase in 2010: revisions to provide comprehensive genomic information for Tribolium castaneum.</title>
        <authorList>
            <person name="Kim H.S."/>
            <person name="Murphy T."/>
            <person name="Xia J."/>
            <person name="Caragea D."/>
            <person name="Park Y."/>
            <person name="Beeman R.W."/>
            <person name="Lorenzen M.D."/>
            <person name="Butcher S."/>
            <person name="Manak J.R."/>
            <person name="Brown S.J."/>
        </authorList>
    </citation>
    <scope>GENOME REANNOTATION</scope>
    <source>
        <strain evidence="2 3">Georgia GA2</strain>
    </source>
</reference>
<dbReference type="InParanoid" id="D6WWA2"/>
<sequence length="283" mass="33276">MNKGFQEGEHEFLFPNRDKYSGHFCAHVSGLAWRQGHGVYETHDSQFYEGNWKDDKLNEDENVRIIFKNNDTFEGKIKKYKYNGPGTYTFRRGGRLCCEFLNNKPSGNVIFIDYKGHLWHGKAGPEHTLLYREHIFSQELDRERGKGRPIIKETTIPSEEEKEGETSEVETPDLKELERQVFAKSTKTKSDIDFEDSDWFRDYQKNKEMKQTVFEKISTLGVSSLTDDEKAWYKKYYTSAKIRQDWKKPKKINHDLLRQHFDEESKNTCAPSCIFYASNFGEG</sequence>
<accession>D6WWA2</accession>
<dbReference type="InterPro" id="IPR052849">
    <property type="entry name" value="MORN_repeat_protein"/>
</dbReference>
<dbReference type="AlphaFoldDB" id="D6WWA2"/>
<evidence type="ECO:0000313" key="2">
    <source>
        <dbReference type="EMBL" id="EFA08162.1"/>
    </source>
</evidence>
<reference evidence="2 3" key="1">
    <citation type="journal article" date="2008" name="Nature">
        <title>The genome of the model beetle and pest Tribolium castaneum.</title>
        <authorList>
            <consortium name="Tribolium Genome Sequencing Consortium"/>
            <person name="Richards S."/>
            <person name="Gibbs R.A."/>
            <person name="Weinstock G.M."/>
            <person name="Brown S.J."/>
            <person name="Denell R."/>
            <person name="Beeman R.W."/>
            <person name="Gibbs R."/>
            <person name="Beeman R.W."/>
            <person name="Brown S.J."/>
            <person name="Bucher G."/>
            <person name="Friedrich M."/>
            <person name="Grimmelikhuijzen C.J."/>
            <person name="Klingler M."/>
            <person name="Lorenzen M."/>
            <person name="Richards S."/>
            <person name="Roth S."/>
            <person name="Schroder R."/>
            <person name="Tautz D."/>
            <person name="Zdobnov E.M."/>
            <person name="Muzny D."/>
            <person name="Gibbs R.A."/>
            <person name="Weinstock G.M."/>
            <person name="Attaway T."/>
            <person name="Bell S."/>
            <person name="Buhay C.J."/>
            <person name="Chandrabose M.N."/>
            <person name="Chavez D."/>
            <person name="Clerk-Blankenburg K.P."/>
            <person name="Cree A."/>
            <person name="Dao M."/>
            <person name="Davis C."/>
            <person name="Chacko J."/>
            <person name="Dinh H."/>
            <person name="Dugan-Rocha S."/>
            <person name="Fowler G."/>
            <person name="Garner T.T."/>
            <person name="Garnes J."/>
            <person name="Gnirke A."/>
            <person name="Hawes A."/>
            <person name="Hernandez J."/>
            <person name="Hines S."/>
            <person name="Holder M."/>
            <person name="Hume J."/>
            <person name="Jhangiani S.N."/>
            <person name="Joshi V."/>
            <person name="Khan Z.M."/>
            <person name="Jackson L."/>
            <person name="Kovar C."/>
            <person name="Kowis A."/>
            <person name="Lee S."/>
            <person name="Lewis L.R."/>
            <person name="Margolis J."/>
            <person name="Morgan M."/>
            <person name="Nazareth L.V."/>
            <person name="Nguyen N."/>
            <person name="Okwuonu G."/>
            <person name="Parker D."/>
            <person name="Richards S."/>
            <person name="Ruiz S.J."/>
            <person name="Santibanez J."/>
            <person name="Savard J."/>
            <person name="Scherer S.E."/>
            <person name="Schneider B."/>
            <person name="Sodergren E."/>
            <person name="Tautz D."/>
            <person name="Vattahil S."/>
            <person name="Villasana D."/>
            <person name="White C.S."/>
            <person name="Wright R."/>
            <person name="Park Y."/>
            <person name="Beeman R.W."/>
            <person name="Lord J."/>
            <person name="Oppert B."/>
            <person name="Lorenzen M."/>
            <person name="Brown S."/>
            <person name="Wang L."/>
            <person name="Savard J."/>
            <person name="Tautz D."/>
            <person name="Richards S."/>
            <person name="Weinstock G."/>
            <person name="Gibbs R.A."/>
            <person name="Liu Y."/>
            <person name="Worley K."/>
            <person name="Weinstock G."/>
            <person name="Elsik C.G."/>
            <person name="Reese J.T."/>
            <person name="Elhaik E."/>
            <person name="Landan G."/>
            <person name="Graur D."/>
            <person name="Arensburger P."/>
            <person name="Atkinson P."/>
            <person name="Beeman R.W."/>
            <person name="Beidler J."/>
            <person name="Brown S.J."/>
            <person name="Demuth J.P."/>
            <person name="Drury D.W."/>
            <person name="Du Y.Z."/>
            <person name="Fujiwara H."/>
            <person name="Lorenzen M."/>
            <person name="Maselli V."/>
            <person name="Osanai M."/>
            <person name="Park Y."/>
            <person name="Robertson H.M."/>
            <person name="Tu Z."/>
            <person name="Wang J.J."/>
            <person name="Wang S."/>
            <person name="Richards S."/>
            <person name="Song H."/>
            <person name="Zhang L."/>
            <person name="Sodergren E."/>
            <person name="Werner D."/>
            <person name="Stanke M."/>
            <person name="Morgenstern B."/>
            <person name="Solovyev V."/>
            <person name="Kosarev P."/>
            <person name="Brown G."/>
            <person name="Chen H.C."/>
            <person name="Ermolaeva O."/>
            <person name="Hlavina W."/>
            <person name="Kapustin Y."/>
            <person name="Kiryutin B."/>
            <person name="Kitts P."/>
            <person name="Maglott D."/>
            <person name="Pruitt K."/>
            <person name="Sapojnikov V."/>
            <person name="Souvorov A."/>
            <person name="Mackey A.J."/>
            <person name="Waterhouse R.M."/>
            <person name="Wyder S."/>
            <person name="Zdobnov E.M."/>
            <person name="Zdobnov E.M."/>
            <person name="Wyder S."/>
            <person name="Kriventseva E.V."/>
            <person name="Kadowaki T."/>
            <person name="Bork P."/>
            <person name="Aranda M."/>
            <person name="Bao R."/>
            <person name="Beermann A."/>
            <person name="Berns N."/>
            <person name="Bolognesi R."/>
            <person name="Bonneton F."/>
            <person name="Bopp D."/>
            <person name="Brown S.J."/>
            <person name="Bucher G."/>
            <person name="Butts T."/>
            <person name="Chaumot A."/>
            <person name="Denell R.E."/>
            <person name="Ferrier D.E."/>
            <person name="Friedrich M."/>
            <person name="Gordon C.M."/>
            <person name="Jindra M."/>
            <person name="Klingler M."/>
            <person name="Lan Q."/>
            <person name="Lattorff H.M."/>
            <person name="Laudet V."/>
            <person name="von Levetsow C."/>
            <person name="Liu Z."/>
            <person name="Lutz R."/>
            <person name="Lynch J.A."/>
            <person name="da Fonseca R.N."/>
            <person name="Posnien N."/>
            <person name="Reuter R."/>
            <person name="Roth S."/>
            <person name="Savard J."/>
            <person name="Schinko J.B."/>
            <person name="Schmitt C."/>
            <person name="Schoppmeier M."/>
            <person name="Schroder R."/>
            <person name="Shippy T.D."/>
            <person name="Simonnet F."/>
            <person name="Marques-Souza H."/>
            <person name="Tautz D."/>
            <person name="Tomoyasu Y."/>
            <person name="Trauner J."/>
            <person name="Van der Zee M."/>
            <person name="Vervoort M."/>
            <person name="Wittkopp N."/>
            <person name="Wimmer E.A."/>
            <person name="Yang X."/>
            <person name="Jones A.K."/>
            <person name="Sattelle D.B."/>
            <person name="Ebert P.R."/>
            <person name="Nelson D."/>
            <person name="Scott J.G."/>
            <person name="Beeman R.W."/>
            <person name="Muthukrishnan S."/>
            <person name="Kramer K.J."/>
            <person name="Arakane Y."/>
            <person name="Beeman R.W."/>
            <person name="Zhu Q."/>
            <person name="Hogenkamp D."/>
            <person name="Dixit R."/>
            <person name="Oppert B."/>
            <person name="Jiang H."/>
            <person name="Zou Z."/>
            <person name="Marshall J."/>
            <person name="Elpidina E."/>
            <person name="Vinokurov K."/>
            <person name="Oppert C."/>
            <person name="Zou Z."/>
            <person name="Evans J."/>
            <person name="Lu Z."/>
            <person name="Zhao P."/>
            <person name="Sumathipala N."/>
            <person name="Altincicek B."/>
            <person name="Vilcinskas A."/>
            <person name="Williams M."/>
            <person name="Hultmark D."/>
            <person name="Hetru C."/>
            <person name="Jiang H."/>
            <person name="Grimmelikhuijzen C.J."/>
            <person name="Hauser F."/>
            <person name="Cazzamali G."/>
            <person name="Williamson M."/>
            <person name="Park Y."/>
            <person name="Li B."/>
            <person name="Tanaka Y."/>
            <person name="Predel R."/>
            <person name="Neupert S."/>
            <person name="Schachtner J."/>
            <person name="Verleyen P."/>
            <person name="Raible F."/>
            <person name="Bork P."/>
            <person name="Friedrich M."/>
            <person name="Walden K.K."/>
            <person name="Robertson H.M."/>
            <person name="Angeli S."/>
            <person name="Foret S."/>
            <person name="Bucher G."/>
            <person name="Schuetz S."/>
            <person name="Maleszka R."/>
            <person name="Wimmer E.A."/>
            <person name="Beeman R.W."/>
            <person name="Lorenzen M."/>
            <person name="Tomoyasu Y."/>
            <person name="Miller S.C."/>
            <person name="Grossmann D."/>
            <person name="Bucher G."/>
        </authorList>
    </citation>
    <scope>NUCLEOTIDE SEQUENCE [LARGE SCALE GENOMIC DNA]</scope>
    <source>
        <strain evidence="2 3">Georgia GA2</strain>
    </source>
</reference>
<evidence type="ECO:0000256" key="1">
    <source>
        <dbReference type="SAM" id="MobiDB-lite"/>
    </source>
</evidence>
<dbReference type="OMA" id="EYCAHAS"/>
<dbReference type="PANTHER" id="PTHR46917:SF1">
    <property type="entry name" value="MORN REPEAT-CONTAINING PROTEIN 2"/>
    <property type="match status" value="1"/>
</dbReference>
<dbReference type="STRING" id="7070.D6WWA2"/>
<name>D6WWA2_TRICA</name>
<dbReference type="eggNOG" id="KOG0229">
    <property type="taxonomic scope" value="Eukaryota"/>
</dbReference>
<dbReference type="OrthoDB" id="437960at2759"/>
<keyword evidence="3" id="KW-1185">Reference proteome</keyword>
<dbReference type="KEGG" id="tca:103313942"/>
<protein>
    <submittedName>
        <fullName evidence="2">Uncharacterized protein</fullName>
    </submittedName>
</protein>